<evidence type="ECO:0000313" key="2">
    <source>
        <dbReference type="Proteomes" id="UP000267029"/>
    </source>
</evidence>
<reference evidence="1 2" key="1">
    <citation type="submission" date="2018-10" db="EMBL/GenBank/DDBJ databases">
        <authorList>
            <consortium name="Pathogen Informatics"/>
        </authorList>
    </citation>
    <scope>NUCLEOTIDE SEQUENCE [LARGE SCALE GENOMIC DNA]</scope>
</reference>
<dbReference type="EMBL" id="UXSR01000377">
    <property type="protein sequence ID" value="VDD76360.1"/>
    <property type="molecule type" value="Genomic_DNA"/>
</dbReference>
<proteinExistence type="predicted"/>
<sequence length="149" mass="16480">MTLWTLSIVNRVNSLTTTATLGDVILLRNELARQSGIWSFSLATYSRFPAVISRKGPLEPVTFGICRSTGVLCQWLRQLEMIYDEDVSDDLIYTENIGCECTVFAYFPSFFLTSYAVIPVVSSGGTTITMIEDALDVGLQLPLSDLQGH</sequence>
<gene>
    <name evidence="1" type="ORF">MCOS_LOCUS2363</name>
</gene>
<accession>A0A0R3U6G4</accession>
<keyword evidence="2" id="KW-1185">Reference proteome</keyword>
<dbReference type="Proteomes" id="UP000267029">
    <property type="component" value="Unassembled WGS sequence"/>
</dbReference>
<dbReference type="AlphaFoldDB" id="A0A0R3U6G4"/>
<evidence type="ECO:0000313" key="1">
    <source>
        <dbReference type="EMBL" id="VDD76360.1"/>
    </source>
</evidence>
<organism evidence="1 2">
    <name type="scientific">Mesocestoides corti</name>
    <name type="common">Flatworm</name>
    <dbReference type="NCBI Taxonomy" id="53468"/>
    <lineage>
        <taxon>Eukaryota</taxon>
        <taxon>Metazoa</taxon>
        <taxon>Spiralia</taxon>
        <taxon>Lophotrochozoa</taxon>
        <taxon>Platyhelminthes</taxon>
        <taxon>Cestoda</taxon>
        <taxon>Eucestoda</taxon>
        <taxon>Cyclophyllidea</taxon>
        <taxon>Mesocestoididae</taxon>
        <taxon>Mesocestoides</taxon>
    </lineage>
</organism>
<name>A0A0R3U6G4_MESCO</name>
<protein>
    <submittedName>
        <fullName evidence="1">Uncharacterized protein</fullName>
    </submittedName>
</protein>